<dbReference type="InterPro" id="IPR036388">
    <property type="entry name" value="WH-like_DNA-bd_sf"/>
</dbReference>
<feature type="domain" description="HTH hxlR-type" evidence="5">
    <location>
        <begin position="62"/>
        <end position="159"/>
    </location>
</feature>
<evidence type="ECO:0000256" key="1">
    <source>
        <dbReference type="ARBA" id="ARBA00023015"/>
    </source>
</evidence>
<dbReference type="InterPro" id="IPR002577">
    <property type="entry name" value="HTH_HxlR"/>
</dbReference>
<organism evidence="6 7">
    <name type="scientific">Streptomyces daqingensis</name>
    <dbReference type="NCBI Taxonomy" id="1472640"/>
    <lineage>
        <taxon>Bacteria</taxon>
        <taxon>Bacillati</taxon>
        <taxon>Actinomycetota</taxon>
        <taxon>Actinomycetes</taxon>
        <taxon>Kitasatosporales</taxon>
        <taxon>Streptomycetaceae</taxon>
        <taxon>Streptomyces</taxon>
    </lineage>
</organism>
<keyword evidence="7" id="KW-1185">Reference proteome</keyword>
<dbReference type="SUPFAM" id="SSF46785">
    <property type="entry name" value="Winged helix' DNA-binding domain"/>
    <property type="match status" value="1"/>
</dbReference>
<dbReference type="Gene3D" id="1.10.10.10">
    <property type="entry name" value="Winged helix-like DNA-binding domain superfamily/Winged helix DNA-binding domain"/>
    <property type="match status" value="1"/>
</dbReference>
<keyword evidence="2" id="KW-0238">DNA-binding</keyword>
<evidence type="ECO:0000313" key="6">
    <source>
        <dbReference type="EMBL" id="GGO45123.1"/>
    </source>
</evidence>
<accession>A0ABQ2M2E0</accession>
<dbReference type="InterPro" id="IPR036390">
    <property type="entry name" value="WH_DNA-bd_sf"/>
</dbReference>
<keyword evidence="1" id="KW-0805">Transcription regulation</keyword>
<evidence type="ECO:0000259" key="5">
    <source>
        <dbReference type="PROSITE" id="PS51118"/>
    </source>
</evidence>
<comment type="caution">
    <text evidence="6">The sequence shown here is derived from an EMBL/GenBank/DDBJ whole genome shotgun (WGS) entry which is preliminary data.</text>
</comment>
<feature type="region of interest" description="Disordered" evidence="4">
    <location>
        <begin position="29"/>
        <end position="59"/>
    </location>
</feature>
<evidence type="ECO:0000256" key="4">
    <source>
        <dbReference type="SAM" id="MobiDB-lite"/>
    </source>
</evidence>
<keyword evidence="3" id="KW-0804">Transcription</keyword>
<sequence length="214" mass="23700">MVLAVLPFSFRAPFRRPAVPQALPEKIPTSWEPTVSSDLLRSQNGERAQPSTPAPKARIPDCPLARTVEVIGHWWTLEILHEVCEGHTRFETIRRNLDTPAAVLRDRLADLAAKGLVETGDGTADAADREYRPTERGRALRPLILAMAAWGNRELAPQDRSLVVVDARTGVPVDPVVVDRLTGRRIDTTDYVFARGPQASESISARYPEIPERA</sequence>
<evidence type="ECO:0000313" key="7">
    <source>
        <dbReference type="Proteomes" id="UP000631535"/>
    </source>
</evidence>
<dbReference type="PANTHER" id="PTHR33204">
    <property type="entry name" value="TRANSCRIPTIONAL REGULATOR, MARR FAMILY"/>
    <property type="match status" value="1"/>
</dbReference>
<dbReference type="PANTHER" id="PTHR33204:SF18">
    <property type="entry name" value="TRANSCRIPTIONAL REGULATORY PROTEIN"/>
    <property type="match status" value="1"/>
</dbReference>
<evidence type="ECO:0000256" key="3">
    <source>
        <dbReference type="ARBA" id="ARBA00023163"/>
    </source>
</evidence>
<feature type="compositionally biased region" description="Polar residues" evidence="4">
    <location>
        <begin position="31"/>
        <end position="51"/>
    </location>
</feature>
<gene>
    <name evidence="6" type="ORF">GCM10012287_12260</name>
</gene>
<proteinExistence type="predicted"/>
<dbReference type="EMBL" id="BMMP01000003">
    <property type="protein sequence ID" value="GGO45123.1"/>
    <property type="molecule type" value="Genomic_DNA"/>
</dbReference>
<dbReference type="PROSITE" id="PS51118">
    <property type="entry name" value="HTH_HXLR"/>
    <property type="match status" value="1"/>
</dbReference>
<evidence type="ECO:0000256" key="2">
    <source>
        <dbReference type="ARBA" id="ARBA00023125"/>
    </source>
</evidence>
<name>A0ABQ2M2E0_9ACTN</name>
<dbReference type="Proteomes" id="UP000631535">
    <property type="component" value="Unassembled WGS sequence"/>
</dbReference>
<dbReference type="Pfam" id="PF01638">
    <property type="entry name" value="HxlR"/>
    <property type="match status" value="1"/>
</dbReference>
<protein>
    <recommendedName>
        <fullName evidence="5">HTH hxlR-type domain-containing protein</fullName>
    </recommendedName>
</protein>
<reference evidence="7" key="1">
    <citation type="journal article" date="2019" name="Int. J. Syst. Evol. Microbiol.">
        <title>The Global Catalogue of Microorganisms (GCM) 10K type strain sequencing project: providing services to taxonomists for standard genome sequencing and annotation.</title>
        <authorList>
            <consortium name="The Broad Institute Genomics Platform"/>
            <consortium name="The Broad Institute Genome Sequencing Center for Infectious Disease"/>
            <person name="Wu L."/>
            <person name="Ma J."/>
        </authorList>
    </citation>
    <scope>NUCLEOTIDE SEQUENCE [LARGE SCALE GENOMIC DNA]</scope>
    <source>
        <strain evidence="7">CGMCC 4.7178</strain>
    </source>
</reference>